<accession>A0A1M6L9V3</accession>
<evidence type="ECO:0000313" key="1">
    <source>
        <dbReference type="EMBL" id="SHJ67909.1"/>
    </source>
</evidence>
<organism evidence="1 2">
    <name type="scientific">Malonomonas rubra DSM 5091</name>
    <dbReference type="NCBI Taxonomy" id="1122189"/>
    <lineage>
        <taxon>Bacteria</taxon>
        <taxon>Pseudomonadati</taxon>
        <taxon>Thermodesulfobacteriota</taxon>
        <taxon>Desulfuromonadia</taxon>
        <taxon>Desulfuromonadales</taxon>
        <taxon>Geopsychrobacteraceae</taxon>
        <taxon>Malonomonas</taxon>
    </lineage>
</organism>
<protein>
    <submittedName>
        <fullName evidence="1">Uncharacterized protein</fullName>
    </submittedName>
</protein>
<dbReference type="AlphaFoldDB" id="A0A1M6L9V3"/>
<proteinExistence type="predicted"/>
<sequence length="76" mass="8619">MKPSFFGGQQPDCHTKLLMVCNLAAVAKNKHVETRKHLSAKTQKRLHKCTVAIVAESEKAINVFNDERNRSDQTRL</sequence>
<dbReference type="EMBL" id="FQZT01000012">
    <property type="protein sequence ID" value="SHJ67909.1"/>
    <property type="molecule type" value="Genomic_DNA"/>
</dbReference>
<dbReference type="Proteomes" id="UP000184171">
    <property type="component" value="Unassembled WGS sequence"/>
</dbReference>
<evidence type="ECO:0000313" key="2">
    <source>
        <dbReference type="Proteomes" id="UP000184171"/>
    </source>
</evidence>
<gene>
    <name evidence="1" type="ORF">SAMN02745165_02926</name>
</gene>
<keyword evidence="2" id="KW-1185">Reference proteome</keyword>
<dbReference type="RefSeq" id="WP_139249396.1">
    <property type="nucleotide sequence ID" value="NZ_FQZT01000012.1"/>
</dbReference>
<name>A0A1M6L9V3_MALRU</name>
<reference evidence="1 2" key="1">
    <citation type="submission" date="2016-11" db="EMBL/GenBank/DDBJ databases">
        <authorList>
            <person name="Jaros S."/>
            <person name="Januszkiewicz K."/>
            <person name="Wedrychowicz H."/>
        </authorList>
    </citation>
    <scope>NUCLEOTIDE SEQUENCE [LARGE SCALE GENOMIC DNA]</scope>
    <source>
        <strain evidence="1 2">DSM 5091</strain>
    </source>
</reference>